<dbReference type="Proteomes" id="UP000528457">
    <property type="component" value="Unassembled WGS sequence"/>
</dbReference>
<proteinExistence type="inferred from homology"/>
<feature type="binding site" evidence="8">
    <location>
        <begin position="9"/>
        <end position="17"/>
    </location>
    <ligand>
        <name>ATP</name>
        <dbReference type="ChEBI" id="CHEBI:30616"/>
    </ligand>
</feature>
<comment type="catalytic activity">
    <reaction evidence="6 8">
        <text>dCMP + ATP = dCDP + ADP</text>
        <dbReference type="Rhea" id="RHEA:25094"/>
        <dbReference type="ChEBI" id="CHEBI:30616"/>
        <dbReference type="ChEBI" id="CHEBI:57566"/>
        <dbReference type="ChEBI" id="CHEBI:58593"/>
        <dbReference type="ChEBI" id="CHEBI:456216"/>
        <dbReference type="EC" id="2.7.4.25"/>
    </reaction>
</comment>
<comment type="similarity">
    <text evidence="1 8">Belongs to the cytidylate kinase family. Type 1 subfamily.</text>
</comment>
<accession>A0A7X0JTJ8</accession>
<keyword evidence="8" id="KW-0963">Cytoplasm</keyword>
<dbReference type="RefSeq" id="WP_166847001.1">
    <property type="nucleotide sequence ID" value="NZ_JAAONY010000002.1"/>
</dbReference>
<dbReference type="InterPro" id="IPR011994">
    <property type="entry name" value="Cytidylate_kinase_dom"/>
</dbReference>
<dbReference type="NCBIfam" id="TIGR00017">
    <property type="entry name" value="cmk"/>
    <property type="match status" value="1"/>
</dbReference>
<evidence type="ECO:0000256" key="1">
    <source>
        <dbReference type="ARBA" id="ARBA00009427"/>
    </source>
</evidence>
<dbReference type="GO" id="GO:0036431">
    <property type="term" value="F:dCMP kinase activity"/>
    <property type="evidence" value="ECO:0007669"/>
    <property type="project" value="InterPro"/>
</dbReference>
<evidence type="ECO:0000313" key="11">
    <source>
        <dbReference type="Proteomes" id="UP000528457"/>
    </source>
</evidence>
<comment type="caution">
    <text evidence="10">The sequence shown here is derived from an EMBL/GenBank/DDBJ whole genome shotgun (WGS) entry which is preliminary data.</text>
</comment>
<dbReference type="FunCoup" id="A0A7X0JTJ8">
    <property type="interactions" value="387"/>
</dbReference>
<dbReference type="Gene3D" id="3.40.50.300">
    <property type="entry name" value="P-loop containing nucleotide triphosphate hydrolases"/>
    <property type="match status" value="1"/>
</dbReference>
<evidence type="ECO:0000313" key="10">
    <source>
        <dbReference type="EMBL" id="MBB6522005.1"/>
    </source>
</evidence>
<dbReference type="Pfam" id="PF02224">
    <property type="entry name" value="Cytidylate_kin"/>
    <property type="match status" value="1"/>
</dbReference>
<dbReference type="InParanoid" id="A0A7X0JTJ8"/>
<name>A0A7X0JTJ8_9GAMM</name>
<protein>
    <recommendedName>
        <fullName evidence="8">Cytidylate kinase</fullName>
        <shortName evidence="8">CK</shortName>
        <ecNumber evidence="8">2.7.4.25</ecNumber>
    </recommendedName>
    <alternativeName>
        <fullName evidence="8">Cytidine monophosphate kinase</fullName>
        <shortName evidence="8">CMP kinase</shortName>
    </alternativeName>
</protein>
<evidence type="ECO:0000256" key="5">
    <source>
        <dbReference type="ARBA" id="ARBA00022840"/>
    </source>
</evidence>
<comment type="subcellular location">
    <subcellularLocation>
        <location evidence="8">Cytoplasm</location>
    </subcellularLocation>
</comment>
<dbReference type="AlphaFoldDB" id="A0A7X0JTJ8"/>
<evidence type="ECO:0000256" key="3">
    <source>
        <dbReference type="ARBA" id="ARBA00022741"/>
    </source>
</evidence>
<dbReference type="EC" id="2.7.4.25" evidence="8"/>
<evidence type="ECO:0000259" key="9">
    <source>
        <dbReference type="Pfam" id="PF02224"/>
    </source>
</evidence>
<evidence type="ECO:0000256" key="8">
    <source>
        <dbReference type="HAMAP-Rule" id="MF_00238"/>
    </source>
</evidence>
<dbReference type="PANTHER" id="PTHR21299">
    <property type="entry name" value="CYTIDYLATE KINASE/PANTOATE-BETA-ALANINE LIGASE"/>
    <property type="match status" value="1"/>
</dbReference>
<reference evidence="10 11" key="1">
    <citation type="submission" date="2020-08" db="EMBL/GenBank/DDBJ databases">
        <title>Genomic Encyclopedia of Type Strains, Phase IV (KMG-IV): sequencing the most valuable type-strain genomes for metagenomic binning, comparative biology and taxonomic classification.</title>
        <authorList>
            <person name="Goeker M."/>
        </authorList>
    </citation>
    <scope>NUCLEOTIDE SEQUENCE [LARGE SCALE GENOMIC DNA]</scope>
    <source>
        <strain evidence="10 11">DSM 22368</strain>
    </source>
</reference>
<dbReference type="GO" id="GO:0006220">
    <property type="term" value="P:pyrimidine nucleotide metabolic process"/>
    <property type="evidence" value="ECO:0007669"/>
    <property type="project" value="UniProtKB-UniRule"/>
</dbReference>
<keyword evidence="3 8" id="KW-0547">Nucleotide-binding</keyword>
<organism evidence="10 11">
    <name type="scientific">Pseudoteredinibacter isoporae</name>
    <dbReference type="NCBI Taxonomy" id="570281"/>
    <lineage>
        <taxon>Bacteria</taxon>
        <taxon>Pseudomonadati</taxon>
        <taxon>Pseudomonadota</taxon>
        <taxon>Gammaproteobacteria</taxon>
        <taxon>Cellvibrionales</taxon>
        <taxon>Cellvibrionaceae</taxon>
        <taxon>Pseudoteredinibacter</taxon>
    </lineage>
</organism>
<dbReference type="EMBL" id="JACHHT010000002">
    <property type="protein sequence ID" value="MBB6522005.1"/>
    <property type="molecule type" value="Genomic_DNA"/>
</dbReference>
<dbReference type="SUPFAM" id="SSF52540">
    <property type="entry name" value="P-loop containing nucleoside triphosphate hydrolases"/>
    <property type="match status" value="1"/>
</dbReference>
<keyword evidence="5 8" id="KW-0067">ATP-binding</keyword>
<evidence type="ECO:0000256" key="7">
    <source>
        <dbReference type="ARBA" id="ARBA00048478"/>
    </source>
</evidence>
<dbReference type="HAMAP" id="MF_00238">
    <property type="entry name" value="Cytidyl_kinase_type1"/>
    <property type="match status" value="1"/>
</dbReference>
<evidence type="ECO:0000256" key="2">
    <source>
        <dbReference type="ARBA" id="ARBA00022679"/>
    </source>
</evidence>
<sequence length="223" mass="23726">MAFIITIDGPSGAGKGTVSAKLAHELGFALLDSGALYRLTGLAARLNQCNFSDSAALGEVARSLDVEFCSTEAGVTIYLSGQDVSQAIRTEQAGMDASAVAAVPVVREALLQRQRDFAKAPGVVADGRDMGSTVFPDAQLKVFLTASAEERARRRLAQLQDANTGESFDYDKILQDIEARDKQDSERSSSPLQAASDAVMLDSSDKSIAEVLADILSLYRSRC</sequence>
<dbReference type="GO" id="GO:0005524">
    <property type="term" value="F:ATP binding"/>
    <property type="evidence" value="ECO:0007669"/>
    <property type="project" value="UniProtKB-UniRule"/>
</dbReference>
<keyword evidence="11" id="KW-1185">Reference proteome</keyword>
<dbReference type="PANTHER" id="PTHR21299:SF2">
    <property type="entry name" value="CYTIDYLATE KINASE"/>
    <property type="match status" value="1"/>
</dbReference>
<dbReference type="GO" id="GO:0005829">
    <property type="term" value="C:cytosol"/>
    <property type="evidence" value="ECO:0007669"/>
    <property type="project" value="TreeGrafter"/>
</dbReference>
<gene>
    <name evidence="8" type="primary">cmk</name>
    <name evidence="10" type="ORF">HNR48_002290</name>
</gene>
<dbReference type="GO" id="GO:0015949">
    <property type="term" value="P:nucleobase-containing small molecule interconversion"/>
    <property type="evidence" value="ECO:0007669"/>
    <property type="project" value="TreeGrafter"/>
</dbReference>
<evidence type="ECO:0000256" key="6">
    <source>
        <dbReference type="ARBA" id="ARBA00047615"/>
    </source>
</evidence>
<dbReference type="InterPro" id="IPR003136">
    <property type="entry name" value="Cytidylate_kin"/>
</dbReference>
<feature type="domain" description="Cytidylate kinase" evidence="9">
    <location>
        <begin position="5"/>
        <end position="220"/>
    </location>
</feature>
<keyword evidence="4 8" id="KW-0418">Kinase</keyword>
<keyword evidence="2 8" id="KW-0808">Transferase</keyword>
<comment type="catalytic activity">
    <reaction evidence="7 8">
        <text>CMP + ATP = CDP + ADP</text>
        <dbReference type="Rhea" id="RHEA:11600"/>
        <dbReference type="ChEBI" id="CHEBI:30616"/>
        <dbReference type="ChEBI" id="CHEBI:58069"/>
        <dbReference type="ChEBI" id="CHEBI:60377"/>
        <dbReference type="ChEBI" id="CHEBI:456216"/>
        <dbReference type="EC" id="2.7.4.25"/>
    </reaction>
</comment>
<evidence type="ECO:0000256" key="4">
    <source>
        <dbReference type="ARBA" id="ARBA00022777"/>
    </source>
</evidence>
<dbReference type="InterPro" id="IPR027417">
    <property type="entry name" value="P-loop_NTPase"/>
</dbReference>
<dbReference type="CDD" id="cd02020">
    <property type="entry name" value="CMPK"/>
    <property type="match status" value="1"/>
</dbReference>